<dbReference type="PROSITE" id="PS51186">
    <property type="entry name" value="GNAT"/>
    <property type="match status" value="1"/>
</dbReference>
<name>A0A4S5BV16_9BURK</name>
<dbReference type="OrthoDB" id="572496at2"/>
<reference evidence="4 5" key="1">
    <citation type="submission" date="2019-04" db="EMBL/GenBank/DDBJ databases">
        <title>Lampropedia sp YIM MLB12 draf genome.</title>
        <authorList>
            <person name="Wang Y.-X."/>
        </authorList>
    </citation>
    <scope>NUCLEOTIDE SEQUENCE [LARGE SCALE GENOMIC DNA]</scope>
    <source>
        <strain evidence="4 5">YIM MLB12</strain>
    </source>
</reference>
<dbReference type="Gene3D" id="3.40.630.30">
    <property type="match status" value="1"/>
</dbReference>
<dbReference type="RefSeq" id="WP_136405380.1">
    <property type="nucleotide sequence ID" value="NZ_JARXRQ010000019.1"/>
</dbReference>
<dbReference type="Proteomes" id="UP000306236">
    <property type="component" value="Unassembled WGS sequence"/>
</dbReference>
<evidence type="ECO:0000313" key="5">
    <source>
        <dbReference type="Proteomes" id="UP000306236"/>
    </source>
</evidence>
<evidence type="ECO:0000313" key="4">
    <source>
        <dbReference type="EMBL" id="THJ35183.1"/>
    </source>
</evidence>
<dbReference type="PANTHER" id="PTHR43800">
    <property type="entry name" value="PEPTIDYL-LYSINE N-ACETYLTRANSFERASE YJAB"/>
    <property type="match status" value="1"/>
</dbReference>
<sequence>MLIRFATLEDAAHLPRIEQSASALYRAIAYLAWLADGQVISEPEHQRLILKGTVWVAEASPGHLVGFLNAEVLNHELHIWELSVQGDWQQQGIGTQLLRSARQYALDTGLDALSLTTFKNVAWCAPAYEKFGFIPVKNPSLHLRDALDAEAIQGLPIEQRVAMRLPITAPAR</sequence>
<dbReference type="GO" id="GO:0016747">
    <property type="term" value="F:acyltransferase activity, transferring groups other than amino-acyl groups"/>
    <property type="evidence" value="ECO:0007669"/>
    <property type="project" value="InterPro"/>
</dbReference>
<dbReference type="InterPro" id="IPR000182">
    <property type="entry name" value="GNAT_dom"/>
</dbReference>
<protein>
    <submittedName>
        <fullName evidence="4">GNAT family N-acetyltransferase</fullName>
    </submittedName>
</protein>
<organism evidence="4 5">
    <name type="scientific">Lampropedia aestuarii</name>
    <dbReference type="NCBI Taxonomy" id="2562762"/>
    <lineage>
        <taxon>Bacteria</taxon>
        <taxon>Pseudomonadati</taxon>
        <taxon>Pseudomonadota</taxon>
        <taxon>Betaproteobacteria</taxon>
        <taxon>Burkholderiales</taxon>
        <taxon>Comamonadaceae</taxon>
        <taxon>Lampropedia</taxon>
    </lineage>
</organism>
<dbReference type="AlphaFoldDB" id="A0A4S5BV16"/>
<gene>
    <name evidence="4" type="ORF">E8K88_04070</name>
</gene>
<evidence type="ECO:0000256" key="2">
    <source>
        <dbReference type="ARBA" id="ARBA00023315"/>
    </source>
</evidence>
<comment type="caution">
    <text evidence="4">The sequence shown here is derived from an EMBL/GenBank/DDBJ whole genome shotgun (WGS) entry which is preliminary data.</text>
</comment>
<dbReference type="Pfam" id="PF00583">
    <property type="entry name" value="Acetyltransf_1"/>
    <property type="match status" value="1"/>
</dbReference>
<accession>A0A4S5BV16</accession>
<dbReference type="CDD" id="cd04301">
    <property type="entry name" value="NAT_SF"/>
    <property type="match status" value="1"/>
</dbReference>
<keyword evidence="2" id="KW-0012">Acyltransferase</keyword>
<evidence type="ECO:0000259" key="3">
    <source>
        <dbReference type="PROSITE" id="PS51186"/>
    </source>
</evidence>
<keyword evidence="5" id="KW-1185">Reference proteome</keyword>
<dbReference type="InterPro" id="IPR016181">
    <property type="entry name" value="Acyl_CoA_acyltransferase"/>
</dbReference>
<keyword evidence="1 4" id="KW-0808">Transferase</keyword>
<dbReference type="PANTHER" id="PTHR43800:SF1">
    <property type="entry name" value="PEPTIDYL-LYSINE N-ACETYLTRANSFERASE YJAB"/>
    <property type="match status" value="1"/>
</dbReference>
<feature type="domain" description="N-acetyltransferase" evidence="3">
    <location>
        <begin position="1"/>
        <end position="150"/>
    </location>
</feature>
<dbReference type="SUPFAM" id="SSF55729">
    <property type="entry name" value="Acyl-CoA N-acyltransferases (Nat)"/>
    <property type="match status" value="1"/>
</dbReference>
<proteinExistence type="predicted"/>
<dbReference type="EMBL" id="SSWX01000004">
    <property type="protein sequence ID" value="THJ35183.1"/>
    <property type="molecule type" value="Genomic_DNA"/>
</dbReference>
<evidence type="ECO:0000256" key="1">
    <source>
        <dbReference type="ARBA" id="ARBA00022679"/>
    </source>
</evidence>